<protein>
    <submittedName>
        <fullName evidence="1">Uncharacterized protein</fullName>
    </submittedName>
</protein>
<keyword evidence="2" id="KW-1185">Reference proteome</keyword>
<evidence type="ECO:0000313" key="1">
    <source>
        <dbReference type="EMBL" id="SDM18886.1"/>
    </source>
</evidence>
<dbReference type="Proteomes" id="UP000198510">
    <property type="component" value="Unassembled WGS sequence"/>
</dbReference>
<dbReference type="RefSeq" id="WP_089686552.1">
    <property type="nucleotide sequence ID" value="NZ_FNFO01000011.1"/>
</dbReference>
<reference evidence="1 2" key="1">
    <citation type="submission" date="2016-10" db="EMBL/GenBank/DDBJ databases">
        <authorList>
            <person name="de Groot N.N."/>
        </authorList>
    </citation>
    <scope>NUCLEOTIDE SEQUENCE [LARGE SCALE GENOMIC DNA]</scope>
    <source>
        <strain evidence="1 2">DSM 25186</strain>
    </source>
</reference>
<dbReference type="OrthoDB" id="7060517at2"/>
<dbReference type="AlphaFoldDB" id="A0A1G9R6F5"/>
<evidence type="ECO:0000313" key="2">
    <source>
        <dbReference type="Proteomes" id="UP000198510"/>
    </source>
</evidence>
<dbReference type="EMBL" id="FNFO01000011">
    <property type="protein sequence ID" value="SDM18886.1"/>
    <property type="molecule type" value="Genomic_DNA"/>
</dbReference>
<proteinExistence type="predicted"/>
<sequence>MKLRIKGNSIRLRLTQSEVDQVANGATVRETVQFGPTRLTYALVPGTVAEPTAAFEDHELRVELPQADATTWAYSDEVGIQHRQDNGTDEALFLLIEKDFQCLHKRPLEDETDHFPNPQATPKRP</sequence>
<dbReference type="InterPro" id="IPR053825">
    <property type="entry name" value="DUF7009"/>
</dbReference>
<gene>
    <name evidence="1" type="ORF">SAMN05421823_11154</name>
</gene>
<accession>A0A1G9R6F5</accession>
<dbReference type="STRING" id="1075417.SAMN05421823_11154"/>
<organism evidence="1 2">
    <name type="scientific">Catalinimonas alkaloidigena</name>
    <dbReference type="NCBI Taxonomy" id="1075417"/>
    <lineage>
        <taxon>Bacteria</taxon>
        <taxon>Pseudomonadati</taxon>
        <taxon>Bacteroidota</taxon>
        <taxon>Cytophagia</taxon>
        <taxon>Cytophagales</taxon>
        <taxon>Catalimonadaceae</taxon>
        <taxon>Catalinimonas</taxon>
    </lineage>
</organism>
<dbReference type="Pfam" id="PF22668">
    <property type="entry name" value="DUF7009"/>
    <property type="match status" value="1"/>
</dbReference>
<name>A0A1G9R6F5_9BACT</name>